<name>A0A382QEH9_9ZZZZ</name>
<dbReference type="Pfam" id="PF13488">
    <property type="entry name" value="Gly-zipper_Omp"/>
    <property type="match status" value="1"/>
</dbReference>
<dbReference type="AlphaFoldDB" id="A0A382QEH9"/>
<feature type="non-terminal residue" evidence="2">
    <location>
        <position position="89"/>
    </location>
</feature>
<proteinExistence type="predicted"/>
<sequence length="89" mass="8794">MAPSGVNPSLGCSPFNGCTSKDYYLPGKGVWAPKQKFGPKATIGAVIGAGAGAYVGGRGGSPLSTAVGSVVGLVLGYQVGATFDKVDQM</sequence>
<evidence type="ECO:0000259" key="1">
    <source>
        <dbReference type="Pfam" id="PF13488"/>
    </source>
</evidence>
<feature type="domain" description="Glycine zipper" evidence="1">
    <location>
        <begin position="43"/>
        <end position="85"/>
    </location>
</feature>
<dbReference type="InterPro" id="IPR039567">
    <property type="entry name" value="Gly-zipper"/>
</dbReference>
<gene>
    <name evidence="2" type="ORF">METZ01_LOCUS336204</name>
</gene>
<accession>A0A382QEH9</accession>
<organism evidence="2">
    <name type="scientific">marine metagenome</name>
    <dbReference type="NCBI Taxonomy" id="408172"/>
    <lineage>
        <taxon>unclassified sequences</taxon>
        <taxon>metagenomes</taxon>
        <taxon>ecological metagenomes</taxon>
    </lineage>
</organism>
<protein>
    <recommendedName>
        <fullName evidence="1">Glycine zipper domain-containing protein</fullName>
    </recommendedName>
</protein>
<reference evidence="2" key="1">
    <citation type="submission" date="2018-05" db="EMBL/GenBank/DDBJ databases">
        <authorList>
            <person name="Lanie J.A."/>
            <person name="Ng W.-L."/>
            <person name="Kazmierczak K.M."/>
            <person name="Andrzejewski T.M."/>
            <person name="Davidsen T.M."/>
            <person name="Wayne K.J."/>
            <person name="Tettelin H."/>
            <person name="Glass J.I."/>
            <person name="Rusch D."/>
            <person name="Podicherti R."/>
            <person name="Tsui H.-C.T."/>
            <person name="Winkler M.E."/>
        </authorList>
    </citation>
    <scope>NUCLEOTIDE SEQUENCE</scope>
</reference>
<evidence type="ECO:0000313" key="2">
    <source>
        <dbReference type="EMBL" id="SVC83350.1"/>
    </source>
</evidence>
<dbReference type="EMBL" id="UINC01113618">
    <property type="protein sequence ID" value="SVC83350.1"/>
    <property type="molecule type" value="Genomic_DNA"/>
</dbReference>